<proteinExistence type="predicted"/>
<organism evidence="1 2">
    <name type="scientific">Brevundimonas staleyi</name>
    <dbReference type="NCBI Taxonomy" id="74326"/>
    <lineage>
        <taxon>Bacteria</taxon>
        <taxon>Pseudomonadati</taxon>
        <taxon>Pseudomonadota</taxon>
        <taxon>Alphaproteobacteria</taxon>
        <taxon>Caulobacterales</taxon>
        <taxon>Caulobacteraceae</taxon>
        <taxon>Brevundimonas</taxon>
    </lineage>
</organism>
<protein>
    <recommendedName>
        <fullName evidence="3">Chemotaxis protein</fullName>
    </recommendedName>
</protein>
<accession>A0ABW0FUL4</accession>
<dbReference type="Proteomes" id="UP001596152">
    <property type="component" value="Unassembled WGS sequence"/>
</dbReference>
<reference evidence="2" key="1">
    <citation type="journal article" date="2019" name="Int. J. Syst. Evol. Microbiol.">
        <title>The Global Catalogue of Microorganisms (GCM) 10K type strain sequencing project: providing services to taxonomists for standard genome sequencing and annotation.</title>
        <authorList>
            <consortium name="The Broad Institute Genomics Platform"/>
            <consortium name="The Broad Institute Genome Sequencing Center for Infectious Disease"/>
            <person name="Wu L."/>
            <person name="Ma J."/>
        </authorList>
    </citation>
    <scope>NUCLEOTIDE SEQUENCE [LARGE SCALE GENOMIC DNA]</scope>
    <source>
        <strain evidence="2">JCM 12125</strain>
    </source>
</reference>
<evidence type="ECO:0000313" key="1">
    <source>
        <dbReference type="EMBL" id="MFC5344372.1"/>
    </source>
</evidence>
<gene>
    <name evidence="1" type="ORF">ACFPIE_10625</name>
</gene>
<name>A0ABW0FUL4_9CAUL</name>
<keyword evidence="2" id="KW-1185">Reference proteome</keyword>
<evidence type="ECO:0000313" key="2">
    <source>
        <dbReference type="Proteomes" id="UP001596152"/>
    </source>
</evidence>
<dbReference type="RefSeq" id="WP_374037065.1">
    <property type="nucleotide sequence ID" value="NZ_CP169082.1"/>
</dbReference>
<evidence type="ECO:0008006" key="3">
    <source>
        <dbReference type="Google" id="ProtNLM"/>
    </source>
</evidence>
<dbReference type="EMBL" id="JBHSLF010000020">
    <property type="protein sequence ID" value="MFC5344372.1"/>
    <property type="molecule type" value="Genomic_DNA"/>
</dbReference>
<comment type="caution">
    <text evidence="1">The sequence shown here is derived from an EMBL/GenBank/DDBJ whole genome shotgun (WGS) entry which is preliminary data.</text>
</comment>
<sequence>MLKARSRLLLVAVSDELAEIRTRLEELADLTTELVADCPAERRAEAMAGVQQFDLLIQRLEGLSGMAAAIGAGAPVDTALHALTLSDLYERLVGGESVARRPSMSAPGSGELTLFD</sequence>